<accession>Q0UYD7</accession>
<dbReference type="InParanoid" id="Q0UYD7"/>
<dbReference type="EMBL" id="CH445328">
    <property type="protein sequence ID" value="EAT89958.1"/>
    <property type="molecule type" value="Genomic_DNA"/>
</dbReference>
<protein>
    <submittedName>
        <fullName evidence="1">Uncharacterized protein</fullName>
    </submittedName>
</protein>
<dbReference type="RefSeq" id="XP_001793801.1">
    <property type="nucleotide sequence ID" value="XM_001793749.1"/>
</dbReference>
<dbReference type="AlphaFoldDB" id="Q0UYD7"/>
<dbReference type="KEGG" id="pno:SNOG_03227"/>
<dbReference type="GeneID" id="5970658"/>
<sequence>MVIWDWIEVWYGKRLRAYEEYDAERGGGTSCDGIGS</sequence>
<dbReference type="Proteomes" id="UP000001055">
    <property type="component" value="Unassembled WGS sequence"/>
</dbReference>
<evidence type="ECO:0000313" key="1">
    <source>
        <dbReference type="EMBL" id="EAT89958.1"/>
    </source>
</evidence>
<proteinExistence type="predicted"/>
<organism evidence="1 2">
    <name type="scientific">Phaeosphaeria nodorum (strain SN15 / ATCC MYA-4574 / FGSC 10173)</name>
    <name type="common">Glume blotch fungus</name>
    <name type="synonym">Parastagonospora nodorum</name>
    <dbReference type="NCBI Taxonomy" id="321614"/>
    <lineage>
        <taxon>Eukaryota</taxon>
        <taxon>Fungi</taxon>
        <taxon>Dikarya</taxon>
        <taxon>Ascomycota</taxon>
        <taxon>Pezizomycotina</taxon>
        <taxon>Dothideomycetes</taxon>
        <taxon>Pleosporomycetidae</taxon>
        <taxon>Pleosporales</taxon>
        <taxon>Pleosporineae</taxon>
        <taxon>Phaeosphaeriaceae</taxon>
        <taxon>Parastagonospora</taxon>
    </lineage>
</organism>
<name>Q0UYD7_PHANO</name>
<gene>
    <name evidence="1" type="ORF">SNOG_03227</name>
</gene>
<reference evidence="2" key="1">
    <citation type="journal article" date="2007" name="Plant Cell">
        <title>Dothideomycete-plant interactions illuminated by genome sequencing and EST analysis of the wheat pathogen Stagonospora nodorum.</title>
        <authorList>
            <person name="Hane J.K."/>
            <person name="Lowe R.G."/>
            <person name="Solomon P.S."/>
            <person name="Tan K.C."/>
            <person name="Schoch C.L."/>
            <person name="Spatafora J.W."/>
            <person name="Crous P.W."/>
            <person name="Kodira C."/>
            <person name="Birren B.W."/>
            <person name="Galagan J.E."/>
            <person name="Torriani S.F."/>
            <person name="McDonald B.A."/>
            <person name="Oliver R.P."/>
        </authorList>
    </citation>
    <scope>NUCLEOTIDE SEQUENCE [LARGE SCALE GENOMIC DNA]</scope>
    <source>
        <strain evidence="2">SN15 / ATCC MYA-4574 / FGSC 10173</strain>
    </source>
</reference>
<evidence type="ECO:0000313" key="2">
    <source>
        <dbReference type="Proteomes" id="UP000001055"/>
    </source>
</evidence>